<feature type="chain" id="PRO_5023072772" evidence="1">
    <location>
        <begin position="50"/>
        <end position="389"/>
    </location>
</feature>
<dbReference type="RefSeq" id="WP_146526400.1">
    <property type="nucleotide sequence ID" value="NZ_SJPV01000003.1"/>
</dbReference>
<sequence precursor="true">MNRLQNTIASGPSHEHSSCSDGYKKNTHCCLYLKCTPLLLLLFITPAFAQDVDFGSPERVKPFEGTWGIRILLPTSQDQKALDDFDVPAFIDQVTQLKSISYVMINLHNGHYGSYHNAPHPELRAVLGRKHFPDRDLFGEVADALVDHDLKVLVYFSSPAFDWAEKYVPDRSIKAVWEKHIQSQSMSHWDAVSKLIVKHYSDQYRGKISGWWFDRTKRTIANAPTTDAEYQTLARAARSGNPNSIVAFHYRVGPVNRGTRYCDYTAGHPHPMAYSKGPWDNVNLRMVTAIENGPYIQGAFVNDQAKPTATPDQGTLGHIFMPFQRNWKNGDPNFPTDQALDWMTRVVNAGGFYTWAVARNGGLFAEPQFQQLLEMDAAMEQDERSVHGD</sequence>
<dbReference type="EMBL" id="SJPV01000003">
    <property type="protein sequence ID" value="TWU39702.1"/>
    <property type="molecule type" value="Genomic_DNA"/>
</dbReference>
<comment type="caution">
    <text evidence="3">The sequence shown here is derived from an EMBL/GenBank/DDBJ whole genome shotgun (WGS) entry which is preliminary data.</text>
</comment>
<protein>
    <submittedName>
        <fullName evidence="3">Alpha-L-fucosidase</fullName>
    </submittedName>
</protein>
<dbReference type="SUPFAM" id="SSF51445">
    <property type="entry name" value="(Trans)glycosidases"/>
    <property type="match status" value="1"/>
</dbReference>
<gene>
    <name evidence="3" type="ORF">Poly41_25580</name>
</gene>
<name>A0A5C6DSS2_9BACT</name>
<evidence type="ECO:0000313" key="4">
    <source>
        <dbReference type="Proteomes" id="UP000319143"/>
    </source>
</evidence>
<dbReference type="Pfam" id="PF26376">
    <property type="entry name" value="Mef1"/>
    <property type="match status" value="1"/>
</dbReference>
<evidence type="ECO:0000256" key="1">
    <source>
        <dbReference type="SAM" id="SignalP"/>
    </source>
</evidence>
<feature type="domain" description="Endo-alpha(1,4)-fucoidanase Mef1" evidence="2">
    <location>
        <begin position="61"/>
        <end position="247"/>
    </location>
</feature>
<proteinExistence type="predicted"/>
<accession>A0A5C6DSS2</accession>
<dbReference type="AlphaFoldDB" id="A0A5C6DSS2"/>
<evidence type="ECO:0000259" key="2">
    <source>
        <dbReference type="Pfam" id="PF26376"/>
    </source>
</evidence>
<evidence type="ECO:0000313" key="3">
    <source>
        <dbReference type="EMBL" id="TWU39702.1"/>
    </source>
</evidence>
<dbReference type="InterPro" id="IPR017853">
    <property type="entry name" value="GH"/>
</dbReference>
<keyword evidence="4" id="KW-1185">Reference proteome</keyword>
<keyword evidence="1" id="KW-0732">Signal</keyword>
<dbReference type="OrthoDB" id="283404at2"/>
<dbReference type="Proteomes" id="UP000319143">
    <property type="component" value="Unassembled WGS sequence"/>
</dbReference>
<reference evidence="3 4" key="1">
    <citation type="submission" date="2019-02" db="EMBL/GenBank/DDBJ databases">
        <title>Deep-cultivation of Planctomycetes and their phenomic and genomic characterization uncovers novel biology.</title>
        <authorList>
            <person name="Wiegand S."/>
            <person name="Jogler M."/>
            <person name="Boedeker C."/>
            <person name="Pinto D."/>
            <person name="Vollmers J."/>
            <person name="Rivas-Marin E."/>
            <person name="Kohn T."/>
            <person name="Peeters S.H."/>
            <person name="Heuer A."/>
            <person name="Rast P."/>
            <person name="Oberbeckmann S."/>
            <person name="Bunk B."/>
            <person name="Jeske O."/>
            <person name="Meyerdierks A."/>
            <person name="Storesund J.E."/>
            <person name="Kallscheuer N."/>
            <person name="Luecker S."/>
            <person name="Lage O.M."/>
            <person name="Pohl T."/>
            <person name="Merkel B.J."/>
            <person name="Hornburger P."/>
            <person name="Mueller R.-W."/>
            <person name="Bruemmer F."/>
            <person name="Labrenz M."/>
            <person name="Spormann A.M."/>
            <person name="Op Den Camp H."/>
            <person name="Overmann J."/>
            <person name="Amann R."/>
            <person name="Jetten M.S.M."/>
            <person name="Mascher T."/>
            <person name="Medema M.H."/>
            <person name="Devos D.P."/>
            <person name="Kaster A.-K."/>
            <person name="Ovreas L."/>
            <person name="Rohde M."/>
            <person name="Galperin M.Y."/>
            <person name="Jogler C."/>
        </authorList>
    </citation>
    <scope>NUCLEOTIDE SEQUENCE [LARGE SCALE GENOMIC DNA]</scope>
    <source>
        <strain evidence="3 4">Poly41</strain>
    </source>
</reference>
<dbReference type="InterPro" id="IPR058589">
    <property type="entry name" value="Mef1"/>
</dbReference>
<organism evidence="3 4">
    <name type="scientific">Novipirellula artificiosorum</name>
    <dbReference type="NCBI Taxonomy" id="2528016"/>
    <lineage>
        <taxon>Bacteria</taxon>
        <taxon>Pseudomonadati</taxon>
        <taxon>Planctomycetota</taxon>
        <taxon>Planctomycetia</taxon>
        <taxon>Pirellulales</taxon>
        <taxon>Pirellulaceae</taxon>
        <taxon>Novipirellula</taxon>
    </lineage>
</organism>
<feature type="signal peptide" evidence="1">
    <location>
        <begin position="1"/>
        <end position="49"/>
    </location>
</feature>
<dbReference type="Gene3D" id="3.20.20.80">
    <property type="entry name" value="Glycosidases"/>
    <property type="match status" value="1"/>
</dbReference>